<evidence type="ECO:0000256" key="1">
    <source>
        <dbReference type="SAM" id="MobiDB-lite"/>
    </source>
</evidence>
<feature type="compositionally biased region" description="Polar residues" evidence="1">
    <location>
        <begin position="7"/>
        <end position="20"/>
    </location>
</feature>
<proteinExistence type="predicted"/>
<dbReference type="RefSeq" id="WP_187750089.1">
    <property type="nucleotide sequence ID" value="NZ_CP060828.1"/>
</dbReference>
<dbReference type="EMBL" id="CP060828">
    <property type="protein sequence ID" value="QNP73145.1"/>
    <property type="molecule type" value="Genomic_DNA"/>
</dbReference>
<evidence type="ECO:0000313" key="3">
    <source>
        <dbReference type="Proteomes" id="UP000516052"/>
    </source>
</evidence>
<evidence type="ECO:0000313" key="2">
    <source>
        <dbReference type="EMBL" id="QNP73145.1"/>
    </source>
</evidence>
<dbReference type="Proteomes" id="UP000516052">
    <property type="component" value="Chromosome"/>
</dbReference>
<gene>
    <name evidence="2" type="ORF">IAG44_29390</name>
</gene>
<name>A0A7H0IK29_9ACTN</name>
<organism evidence="2 3">
    <name type="scientific">Streptomyces roseirectus</name>
    <dbReference type="NCBI Taxonomy" id="2768066"/>
    <lineage>
        <taxon>Bacteria</taxon>
        <taxon>Bacillati</taxon>
        <taxon>Actinomycetota</taxon>
        <taxon>Actinomycetes</taxon>
        <taxon>Kitasatosporales</taxon>
        <taxon>Streptomycetaceae</taxon>
        <taxon>Streptomyces</taxon>
    </lineage>
</organism>
<sequence>MRLLPWTSDTGQPCYLSTDNPDSRMSRLADRVEAELLESASDVLDHAKDLFRGRPPHRRELTFAGTQLAAALEDTLRIAKSRGVRLAPEE</sequence>
<reference evidence="2 3" key="1">
    <citation type="submission" date="2020-08" db="EMBL/GenBank/DDBJ databases">
        <title>A novel species.</title>
        <authorList>
            <person name="Gao J."/>
        </authorList>
    </citation>
    <scope>NUCLEOTIDE SEQUENCE [LARGE SCALE GENOMIC DNA]</scope>
    <source>
        <strain evidence="2 3">CRXT-G-22</strain>
    </source>
</reference>
<accession>A0A7H0IK29</accession>
<protein>
    <submittedName>
        <fullName evidence="2">Uncharacterized protein</fullName>
    </submittedName>
</protein>
<keyword evidence="3" id="KW-1185">Reference proteome</keyword>
<dbReference type="AlphaFoldDB" id="A0A7H0IK29"/>
<dbReference type="KEGG" id="sroi:IAG44_29390"/>
<feature type="region of interest" description="Disordered" evidence="1">
    <location>
        <begin position="1"/>
        <end position="23"/>
    </location>
</feature>